<feature type="compositionally biased region" description="Basic and acidic residues" evidence="1">
    <location>
        <begin position="161"/>
        <end position="186"/>
    </location>
</feature>
<feature type="region of interest" description="Disordered" evidence="1">
    <location>
        <begin position="332"/>
        <end position="383"/>
    </location>
</feature>
<protein>
    <submittedName>
        <fullName evidence="3">Histone acetyltransferase</fullName>
    </submittedName>
</protein>
<feature type="compositionally biased region" description="Polar residues" evidence="1">
    <location>
        <begin position="221"/>
        <end position="231"/>
    </location>
</feature>
<name>A0A1I7ZLK6_9BILA</name>
<feature type="compositionally biased region" description="Basic and acidic residues" evidence="1">
    <location>
        <begin position="199"/>
        <end position="210"/>
    </location>
</feature>
<dbReference type="AlphaFoldDB" id="A0A1I7ZLK6"/>
<dbReference type="WBParaSite" id="L893_g27659.t1">
    <property type="protein sequence ID" value="L893_g27659.t1"/>
    <property type="gene ID" value="L893_g27659"/>
</dbReference>
<feature type="compositionally biased region" description="Acidic residues" evidence="1">
    <location>
        <begin position="151"/>
        <end position="160"/>
    </location>
</feature>
<accession>A0A1I7ZLK6</accession>
<feature type="compositionally biased region" description="Polar residues" evidence="1">
    <location>
        <begin position="293"/>
        <end position="302"/>
    </location>
</feature>
<keyword evidence="2" id="KW-1185">Reference proteome</keyword>
<evidence type="ECO:0000313" key="3">
    <source>
        <dbReference type="WBParaSite" id="L893_g27659.t1"/>
    </source>
</evidence>
<feature type="region of interest" description="Disordered" evidence="1">
    <location>
        <begin position="144"/>
        <end position="302"/>
    </location>
</feature>
<organism evidence="2 3">
    <name type="scientific">Steinernema glaseri</name>
    <dbReference type="NCBI Taxonomy" id="37863"/>
    <lineage>
        <taxon>Eukaryota</taxon>
        <taxon>Metazoa</taxon>
        <taxon>Ecdysozoa</taxon>
        <taxon>Nematoda</taxon>
        <taxon>Chromadorea</taxon>
        <taxon>Rhabditida</taxon>
        <taxon>Tylenchina</taxon>
        <taxon>Panagrolaimomorpha</taxon>
        <taxon>Strongyloidoidea</taxon>
        <taxon>Steinernematidae</taxon>
        <taxon>Steinernema</taxon>
    </lineage>
</organism>
<feature type="region of interest" description="Disordered" evidence="1">
    <location>
        <begin position="22"/>
        <end position="43"/>
    </location>
</feature>
<feature type="compositionally biased region" description="Polar residues" evidence="1">
    <location>
        <begin position="360"/>
        <end position="371"/>
    </location>
</feature>
<reference evidence="3" key="1">
    <citation type="submission" date="2016-11" db="UniProtKB">
        <authorList>
            <consortium name="WormBaseParasite"/>
        </authorList>
    </citation>
    <scope>IDENTIFICATION</scope>
</reference>
<evidence type="ECO:0000313" key="2">
    <source>
        <dbReference type="Proteomes" id="UP000095287"/>
    </source>
</evidence>
<proteinExistence type="predicted"/>
<sequence>MDGGRATAANDDDIVILYSVINGENGGQPREPDTDTMNDFGDTACVDLTESDEANSPMEEDHEEEEDEIMYLGETGAMNETEDDEYCEVVDDEEIIYDEEAAHNEEEYEEAWDDDDSEEDEAFLREMLDDARAGVEAANLEYNELLHMSDVEEVEGEDDVSEKPDDASDDIECKPSAEESQDKVDEPLEGPTVPGHSPPHKEDLKQEFPVETHATIDPVPDTSSILDTITFKQEGLSDVSSEELSQKTSEDNEAPAGCIPPSSEQPIQQDELMEYGEMISVSDIDSETKAEESSLTNQSDELQLTAISSGEDMVSNDEEDVAPHSSAGTISLAQKHKQETAKIDFIGPKSENTIDDTSKETTSITQCPQQETTKRPPENANTSNINEIAVDLNLERAYYNMACDMTLSEKLDHWDAAAVIYSRKRRRALSTRASTPESGEIVAEDEDNVPSQASSSYQVLSNNITTEDGVLEMVSDASEISANSVDPAPPIRPTMTDEELRASIRQRLHMFVQENAEQMGREKADMMLALADTEVSFVADIVKELGGK</sequence>
<dbReference type="Proteomes" id="UP000095287">
    <property type="component" value="Unplaced"/>
</dbReference>
<evidence type="ECO:0000256" key="1">
    <source>
        <dbReference type="SAM" id="MobiDB-lite"/>
    </source>
</evidence>